<dbReference type="PROSITE" id="PS50112">
    <property type="entry name" value="PAS"/>
    <property type="match status" value="1"/>
</dbReference>
<dbReference type="SUPFAM" id="SSF55785">
    <property type="entry name" value="PYP-like sensor domain (PAS domain)"/>
    <property type="match status" value="1"/>
</dbReference>
<dbReference type="Gene3D" id="3.30.450.20">
    <property type="entry name" value="PAS domain"/>
    <property type="match status" value="1"/>
</dbReference>
<evidence type="ECO:0000313" key="2">
    <source>
        <dbReference type="EMBL" id="ARX87589.1"/>
    </source>
</evidence>
<dbReference type="Pfam" id="PF08448">
    <property type="entry name" value="PAS_4"/>
    <property type="match status" value="1"/>
</dbReference>
<reference evidence="2 3" key="1">
    <citation type="submission" date="2017-05" db="EMBL/GenBank/DDBJ databases">
        <title>Streptomyces alboflavus Genome sequencing and assembly.</title>
        <authorList>
            <person name="Wang Y."/>
            <person name="Du B."/>
            <person name="Ding Y."/>
            <person name="Liu H."/>
            <person name="Hou Q."/>
            <person name="Liu K."/>
            <person name="Wang C."/>
            <person name="Yao L."/>
        </authorList>
    </citation>
    <scope>NUCLEOTIDE SEQUENCE [LARGE SCALE GENOMIC DNA]</scope>
    <source>
        <strain evidence="2 3">MDJK44</strain>
    </source>
</reference>
<name>A0A1Z1WMH8_9ACTN</name>
<dbReference type="InterPro" id="IPR000014">
    <property type="entry name" value="PAS"/>
</dbReference>
<dbReference type="STRING" id="67267.GCA_000716675_03494"/>
<evidence type="ECO:0000313" key="3">
    <source>
        <dbReference type="Proteomes" id="UP000195880"/>
    </source>
</evidence>
<dbReference type="EMBL" id="CP021748">
    <property type="protein sequence ID" value="ARX87589.1"/>
    <property type="molecule type" value="Genomic_DNA"/>
</dbReference>
<protein>
    <submittedName>
        <fullName evidence="2">GAF domain protein</fullName>
    </submittedName>
</protein>
<accession>A0A1Z1WMH8</accession>
<gene>
    <name evidence="2" type="ORF">SMD44_07070</name>
</gene>
<proteinExistence type="predicted"/>
<dbReference type="Proteomes" id="UP000195880">
    <property type="component" value="Chromosome"/>
</dbReference>
<dbReference type="AlphaFoldDB" id="A0A1Z1WMH8"/>
<keyword evidence="3" id="KW-1185">Reference proteome</keyword>
<dbReference type="InterPro" id="IPR035965">
    <property type="entry name" value="PAS-like_dom_sf"/>
</dbReference>
<dbReference type="eggNOG" id="COG2203">
    <property type="taxonomic scope" value="Bacteria"/>
</dbReference>
<sequence length="691" mass="71702">MADTDRFGEDLADFVRRVAELKTSRTVPSGDLRTMLDAALFELDHVAERLWPGYERLNADGPAMGTTAVRDEQRLLRAVFQRFPLPVALVDGETVVRRLNAAAADLTGLRGGYATGRPLAGVLTPSDRTAFRSQAAAVARREGDRSLTVRLQHQPGVPVQATLTALHPGNEPRTVVLVVLQPPGTRDPMPRSVQGRVPDLAEATRNAELLELTDAMTVALLTAPGGDPGRVLARVPEVLHGRFADWVIADEYAERPRRRTVLGPEDGPVADVLAQDPADCPLVMETARCGAPTLQVRPDPPDSFGRDASGDPVLVRAHVTSLLCVPITPGPGGPVEGVLSLFRTGARLAFSMAEARAVDVMTRHIALAMRRSGDPGGAGPVLVPGGGRVVGGLAQDLLAHPPAAAADQTRHVHLGDAQVLGDAALCHVAEEPQVEDGALAFRELREAGFDGLAVDDDVERRVGAAEGVPQGVAVVAAGEFGVQGQRGEAVERFESGRRVLLAHPGALGDLGDAGVASGGGLGQVLAGEPHTVAQVLDPAGHVQRPHVVAEVALDLAGDGRHGVALEGVAALGVVAVDGLDQAEGGDLTEVVEGFAAVAEAAREPFGHGQPGPHEFFAQGVALGSVGQFAQPPEGRGGVGGVVVRVPLGPRPLRARRLGVRGLGVCGADRAVVTGRVLESCCIGSHDACNSL</sequence>
<dbReference type="CDD" id="cd00130">
    <property type="entry name" value="PAS"/>
    <property type="match status" value="1"/>
</dbReference>
<dbReference type="InterPro" id="IPR013656">
    <property type="entry name" value="PAS_4"/>
</dbReference>
<dbReference type="SUPFAM" id="SSF55781">
    <property type="entry name" value="GAF domain-like"/>
    <property type="match status" value="1"/>
</dbReference>
<dbReference type="KEGG" id="salf:SMD44_07070"/>
<feature type="domain" description="PAS" evidence="1">
    <location>
        <begin position="72"/>
        <end position="142"/>
    </location>
</feature>
<organism evidence="2 3">
    <name type="scientific">Streptomyces alboflavus</name>
    <dbReference type="NCBI Taxonomy" id="67267"/>
    <lineage>
        <taxon>Bacteria</taxon>
        <taxon>Bacillati</taxon>
        <taxon>Actinomycetota</taxon>
        <taxon>Actinomycetes</taxon>
        <taxon>Kitasatosporales</taxon>
        <taxon>Streptomycetaceae</taxon>
        <taxon>Streptomyces</taxon>
    </lineage>
</organism>
<evidence type="ECO:0000259" key="1">
    <source>
        <dbReference type="PROSITE" id="PS50112"/>
    </source>
</evidence>